<keyword evidence="3" id="KW-0614">Plasmid</keyword>
<keyword evidence="1" id="KW-0472">Membrane</keyword>
<dbReference type="InterPro" id="IPR056464">
    <property type="entry name" value="DotM_C"/>
</dbReference>
<name>A0A5Q4ZYQ1_9GAMM</name>
<dbReference type="EMBL" id="LR721753">
    <property type="protein sequence ID" value="VVV06989.1"/>
    <property type="molecule type" value="Genomic_DNA"/>
</dbReference>
<accession>A0A5Q4ZYQ1</accession>
<proteinExistence type="predicted"/>
<keyword evidence="1" id="KW-1133">Transmembrane helix</keyword>
<sequence length="468" mass="54483">MQENKPDGAFQVLGAWFSWLIVLTLVIVMLYMHSEKFITVWRGMRLLELWWWNATFQFVGIEYFDHFLSQLEKTPPNRIGWKFVSAFEASLNTYLRFLYAGVLIVIAVRMRFNSQKVTGEFNVQTLLEQYADESESLESLVHDNPLKNNRKYDFSNRCDYHNRHAQAISPQTYIEACPPMNASNEELEQHSEAELNKKETSFRPIAIINRYKKQVDFCRISARISLERQITDPPSHGGYYLDEDFVPRLFDKSGELIELVVVKDPETKELKIQGGFSLDGLINNGREYNGTASELRLLFNGIERSVFDTLCARYNHPSVALADFVLNLTKRHAYRRTYLVELLRVVRLNAIIASTEFYMIQRRDRILYFTLYSASEEKPFYEALGVMAHWSMEKLAGEKVIKPYVDTGISVLEKDAMRIAAKKPPRRNLIEELNQQMLKDNDLSESRAFEFNDKEAMSLLKSKLEPNL</sequence>
<feature type="transmembrane region" description="Helical" evidence="1">
    <location>
        <begin position="12"/>
        <end position="32"/>
    </location>
</feature>
<evidence type="ECO:0000256" key="1">
    <source>
        <dbReference type="SAM" id="Phobius"/>
    </source>
</evidence>
<gene>
    <name evidence="3" type="ORF">AW0309160_04483</name>
</gene>
<dbReference type="AlphaFoldDB" id="A0A5Q4ZYQ1"/>
<evidence type="ECO:0000313" key="3">
    <source>
        <dbReference type="EMBL" id="VVV06989.1"/>
    </source>
</evidence>
<dbReference type="Pfam" id="PF23127">
    <property type="entry name" value="DotM_C"/>
    <property type="match status" value="1"/>
</dbReference>
<reference evidence="3" key="1">
    <citation type="submission" date="2019-09" db="EMBL/GenBank/DDBJ databases">
        <authorList>
            <person name="Hjerde E."/>
        </authorList>
    </citation>
    <scope>NUCLEOTIDE SEQUENCE [LARGE SCALE GENOMIC DNA]</scope>
    <source>
        <strain evidence="3">06/09/160</strain>
        <plasmid evidence="3">pAWOD_2</plasmid>
    </source>
</reference>
<keyword evidence="1" id="KW-0812">Transmembrane</keyword>
<evidence type="ECO:0000259" key="2">
    <source>
        <dbReference type="Pfam" id="PF23127"/>
    </source>
</evidence>
<organism evidence="3">
    <name type="scientific">Aliivibrio wodanis</name>
    <dbReference type="NCBI Taxonomy" id="80852"/>
    <lineage>
        <taxon>Bacteria</taxon>
        <taxon>Pseudomonadati</taxon>
        <taxon>Pseudomonadota</taxon>
        <taxon>Gammaproteobacteria</taxon>
        <taxon>Vibrionales</taxon>
        <taxon>Vibrionaceae</taxon>
        <taxon>Aliivibrio</taxon>
    </lineage>
</organism>
<feature type="domain" description="DotM C-terminal cytoplasmic" evidence="2">
    <location>
        <begin position="305"/>
        <end position="414"/>
    </location>
</feature>
<dbReference type="RefSeq" id="WP_192957877.1">
    <property type="nucleotide sequence ID" value="NZ_LR721753.1"/>
</dbReference>
<protein>
    <recommendedName>
        <fullName evidence="2">DotM C-terminal cytoplasmic domain-containing protein</fullName>
    </recommendedName>
</protein>
<geneLocation type="plasmid" evidence="3">
    <name>pAWOD_2</name>
</geneLocation>